<name>A0ABR4BU34_9HELO</name>
<proteinExistence type="predicted"/>
<organism evidence="1 2">
    <name type="scientific">Oculimacula yallundae</name>
    <dbReference type="NCBI Taxonomy" id="86028"/>
    <lineage>
        <taxon>Eukaryota</taxon>
        <taxon>Fungi</taxon>
        <taxon>Dikarya</taxon>
        <taxon>Ascomycota</taxon>
        <taxon>Pezizomycotina</taxon>
        <taxon>Leotiomycetes</taxon>
        <taxon>Helotiales</taxon>
        <taxon>Ploettnerulaceae</taxon>
        <taxon>Oculimacula</taxon>
    </lineage>
</organism>
<accession>A0ABR4BU34</accession>
<protein>
    <submittedName>
        <fullName evidence="1">Uncharacterized protein</fullName>
    </submittedName>
</protein>
<comment type="caution">
    <text evidence="1">The sequence shown here is derived from an EMBL/GenBank/DDBJ whole genome shotgun (WGS) entry which is preliminary data.</text>
</comment>
<sequence length="107" mass="11905">MFVGGVVQKIRRCYCKYTLASIHEHPNERSSPVGKCPCLAIHKMKHETPSRRSSCLIVEHSHTYYPVLACLYINPSALALTNTSHCTTTVPSTQTTTTTLSLTTLRI</sequence>
<dbReference type="EMBL" id="JAZHXI010000021">
    <property type="protein sequence ID" value="KAL2060726.1"/>
    <property type="molecule type" value="Genomic_DNA"/>
</dbReference>
<evidence type="ECO:0000313" key="2">
    <source>
        <dbReference type="Proteomes" id="UP001595075"/>
    </source>
</evidence>
<evidence type="ECO:0000313" key="1">
    <source>
        <dbReference type="EMBL" id="KAL2060726.1"/>
    </source>
</evidence>
<gene>
    <name evidence="1" type="ORF">VTL71DRAFT_9367</name>
</gene>
<reference evidence="1 2" key="1">
    <citation type="journal article" date="2024" name="Commun. Biol.">
        <title>Comparative genomic analysis of thermophilic fungi reveals convergent evolutionary adaptations and gene losses.</title>
        <authorList>
            <person name="Steindorff A.S."/>
            <person name="Aguilar-Pontes M.V."/>
            <person name="Robinson A.J."/>
            <person name="Andreopoulos B."/>
            <person name="LaButti K."/>
            <person name="Kuo A."/>
            <person name="Mondo S."/>
            <person name="Riley R."/>
            <person name="Otillar R."/>
            <person name="Haridas S."/>
            <person name="Lipzen A."/>
            <person name="Grimwood J."/>
            <person name="Schmutz J."/>
            <person name="Clum A."/>
            <person name="Reid I.D."/>
            <person name="Moisan M.C."/>
            <person name="Butler G."/>
            <person name="Nguyen T.T.M."/>
            <person name="Dewar K."/>
            <person name="Conant G."/>
            <person name="Drula E."/>
            <person name="Henrissat B."/>
            <person name="Hansel C."/>
            <person name="Singer S."/>
            <person name="Hutchinson M.I."/>
            <person name="de Vries R.P."/>
            <person name="Natvig D.O."/>
            <person name="Powell A.J."/>
            <person name="Tsang A."/>
            <person name="Grigoriev I.V."/>
        </authorList>
    </citation>
    <scope>NUCLEOTIDE SEQUENCE [LARGE SCALE GENOMIC DNA]</scope>
    <source>
        <strain evidence="1 2">CBS 494.80</strain>
    </source>
</reference>
<dbReference type="Proteomes" id="UP001595075">
    <property type="component" value="Unassembled WGS sequence"/>
</dbReference>
<keyword evidence="2" id="KW-1185">Reference proteome</keyword>